<keyword evidence="2" id="KW-1185">Reference proteome</keyword>
<name>A0A1I1H7U2_9CLOT</name>
<reference evidence="1 2" key="1">
    <citation type="submission" date="2016-10" db="EMBL/GenBank/DDBJ databases">
        <authorList>
            <person name="de Groot N.N."/>
        </authorList>
    </citation>
    <scope>NUCLEOTIDE SEQUENCE [LARGE SCALE GENOMIC DNA]</scope>
    <source>
        <strain evidence="1 2">DSM 12992</strain>
    </source>
</reference>
<dbReference type="EMBL" id="FOMG01000001">
    <property type="protein sequence ID" value="SFC20229.1"/>
    <property type="molecule type" value="Genomic_DNA"/>
</dbReference>
<organism evidence="1 2">
    <name type="scientific">Clostridium uliginosum</name>
    <dbReference type="NCBI Taxonomy" id="119641"/>
    <lineage>
        <taxon>Bacteria</taxon>
        <taxon>Bacillati</taxon>
        <taxon>Bacillota</taxon>
        <taxon>Clostridia</taxon>
        <taxon>Eubacteriales</taxon>
        <taxon>Clostridiaceae</taxon>
        <taxon>Clostridium</taxon>
    </lineage>
</organism>
<dbReference type="OrthoDB" id="1413206at2"/>
<protein>
    <submittedName>
        <fullName evidence="1">Uncharacterized protein</fullName>
    </submittedName>
</protein>
<dbReference type="Proteomes" id="UP000199263">
    <property type="component" value="Unassembled WGS sequence"/>
</dbReference>
<dbReference type="RefSeq" id="WP_090087937.1">
    <property type="nucleotide sequence ID" value="NZ_FOMG01000001.1"/>
</dbReference>
<evidence type="ECO:0000313" key="2">
    <source>
        <dbReference type="Proteomes" id="UP000199263"/>
    </source>
</evidence>
<dbReference type="AlphaFoldDB" id="A0A1I1H7U2"/>
<evidence type="ECO:0000313" key="1">
    <source>
        <dbReference type="EMBL" id="SFC20229.1"/>
    </source>
</evidence>
<gene>
    <name evidence="1" type="ORF">SAMN05421842_101219</name>
</gene>
<accession>A0A1I1H7U2</accession>
<sequence>MEKYIYLDWNAIKYIKKPRQDNLENDILFKEIVNSLSKKYRFPFCEAHLKDLTNGYNEETKKYVDADLKFLNQLSNKKAIGINDKGGFTIVDYDSEMLFKKIISEKNKELDLTNINDPNGTFKVDMDKMDKDNPLYEKLKENDGVYSPELMKSFHKELYDKVFIEIDPYKDFRKYIPNVIEAIDKNETLTMNKHQEKIYENIKPFINDIKNNNIETFEENFMGIFREYMSATRNDVDKMEIGEKITLAYSLLDFHPYFKEKITKKNKLSNIVRDSKHIYYAYKANYFITEDESTQEKTQFIYRVFNIDTAVVGINEFITKFS</sequence>
<proteinExistence type="predicted"/>